<dbReference type="eggNOG" id="COG1073">
    <property type="taxonomic scope" value="Bacteria"/>
</dbReference>
<feature type="domain" description="Peptidase S9 prolyl oligopeptidase catalytic" evidence="1">
    <location>
        <begin position="152"/>
        <end position="350"/>
    </location>
</feature>
<dbReference type="Pfam" id="PF00326">
    <property type="entry name" value="Peptidase_S9"/>
    <property type="match status" value="1"/>
</dbReference>
<comment type="caution">
    <text evidence="2">The sequence shown here is derived from an EMBL/GenBank/DDBJ whole genome shotgun (WGS) entry which is preliminary data.</text>
</comment>
<dbReference type="PANTHER" id="PTHR43358">
    <property type="entry name" value="ALPHA/BETA-HYDROLASE"/>
    <property type="match status" value="1"/>
</dbReference>
<dbReference type="InterPro" id="IPR001375">
    <property type="entry name" value="Peptidase_S9_cat"/>
</dbReference>
<dbReference type="PATRIC" id="fig|1195236.3.peg.1389"/>
<dbReference type="InterPro" id="IPR029058">
    <property type="entry name" value="AB_hydrolase_fold"/>
</dbReference>
<gene>
    <name evidence="2" type="ORF">CTER_1094</name>
</gene>
<dbReference type="STRING" id="1195236.CTER_1094"/>
<dbReference type="EMBL" id="AORV01000025">
    <property type="protein sequence ID" value="EMS72938.1"/>
    <property type="molecule type" value="Genomic_DNA"/>
</dbReference>
<dbReference type="GO" id="GO:0006508">
    <property type="term" value="P:proteolysis"/>
    <property type="evidence" value="ECO:0007669"/>
    <property type="project" value="InterPro"/>
</dbReference>
<dbReference type="GO" id="GO:0008236">
    <property type="term" value="F:serine-type peptidase activity"/>
    <property type="evidence" value="ECO:0007669"/>
    <property type="project" value="InterPro"/>
</dbReference>
<evidence type="ECO:0000313" key="3">
    <source>
        <dbReference type="Proteomes" id="UP000014155"/>
    </source>
</evidence>
<dbReference type="InterPro" id="IPR052920">
    <property type="entry name" value="DNA-binding_regulatory"/>
</dbReference>
<reference evidence="2 3" key="1">
    <citation type="journal article" date="2013" name="Genome Announc.">
        <title>Draft Genome Sequence of the Cellulolytic, Mesophilic, Anaerobic Bacterium Clostridium termitidis Strain CT1112 (DSM 5398).</title>
        <authorList>
            <person name="Lal S."/>
            <person name="Ramachandran U."/>
            <person name="Zhang X."/>
            <person name="Munir R."/>
            <person name="Sparling R."/>
            <person name="Levin D.B."/>
        </authorList>
    </citation>
    <scope>NUCLEOTIDE SEQUENCE [LARGE SCALE GENOMIC DNA]</scope>
    <source>
        <strain evidence="2 3">CT1112</strain>
    </source>
</reference>
<name>S0FWL8_RUMCE</name>
<keyword evidence="2" id="KW-0378">Hydrolase</keyword>
<accession>S0FWL8</accession>
<organism evidence="2 3">
    <name type="scientific">Ruminiclostridium cellobioparum subsp. termitidis CT1112</name>
    <dbReference type="NCBI Taxonomy" id="1195236"/>
    <lineage>
        <taxon>Bacteria</taxon>
        <taxon>Bacillati</taxon>
        <taxon>Bacillota</taxon>
        <taxon>Clostridia</taxon>
        <taxon>Eubacteriales</taxon>
        <taxon>Oscillospiraceae</taxon>
        <taxon>Ruminiclostridium</taxon>
    </lineage>
</organism>
<evidence type="ECO:0000259" key="1">
    <source>
        <dbReference type="Pfam" id="PF00326"/>
    </source>
</evidence>
<dbReference type="Proteomes" id="UP000014155">
    <property type="component" value="Unassembled WGS sequence"/>
</dbReference>
<proteinExistence type="predicted"/>
<dbReference type="RefSeq" id="WP_004624688.1">
    <property type="nucleotide sequence ID" value="NZ_AORV01000025.1"/>
</dbReference>
<evidence type="ECO:0000313" key="2">
    <source>
        <dbReference type="EMBL" id="EMS72938.1"/>
    </source>
</evidence>
<dbReference type="SUPFAM" id="SSF53474">
    <property type="entry name" value="alpha/beta-Hydrolases"/>
    <property type="match status" value="1"/>
</dbReference>
<keyword evidence="3" id="KW-1185">Reference proteome</keyword>
<dbReference type="AlphaFoldDB" id="S0FWL8"/>
<dbReference type="Gene3D" id="3.40.50.1820">
    <property type="entry name" value="alpha/beta hydrolase"/>
    <property type="match status" value="1"/>
</dbReference>
<sequence length="352" mass="38936">MKVFLKILCVLILIVLITDIAGSFYFYHISVARTSKDFLANDSALINEIAAENISVSPADVPANAKLYSTLQEEQPETQPGELQKEQQEEQQVEQIETGWFSNQPYEEVSITSEDGLKLAGYYLGAIVPTNKTAILAHGYSSQGIYMGSYAKIYYDMGYNVLLPDDRGHGKSEGNFIGFGWTDRKDYLKWIDFIINRVGQDSQIVLHGVSMGGATVLMTGGELLPTAVKAIVSDCSYTSVQAELEYQLKRLYNLPAFPILDSTSLLSKIRAGYSFKEASALEQVKKSKTPTLFIHGDADKFVPFSMVYELYEACTSEKDIYIVPGAGHGASFDTDTAGYRNKVGEFVGKYVN</sequence>
<protein>
    <submittedName>
        <fullName evidence="2">Hydrolase of the alpha/beta superfamily</fullName>
    </submittedName>
</protein>
<dbReference type="PANTHER" id="PTHR43358:SF4">
    <property type="entry name" value="ALPHA_BETA HYDROLASE FOLD-1 DOMAIN-CONTAINING PROTEIN"/>
    <property type="match status" value="1"/>
</dbReference>